<dbReference type="PANTHER" id="PTHR45695">
    <property type="entry name" value="LEUCOKININ RECEPTOR-RELATED"/>
    <property type="match status" value="1"/>
</dbReference>
<sequence length="502" mass="57225">MSHGNITEFRGNNESDFDIACDDLNHTSSVIGKTVGFAFLFITSLMGNTMVAIVVYSGRRMKTTVNFMIVNMAVSDLLNTILVVPKSIMFIFTYPGAWFITGEIGDASCRIVHFLQDITVAVSLLSLLMIAIERFYAISCPVVANPIPDKKCVFMILSTWFVAFLMYITDLLSFRLAYVEEEGSICSHSWESLVADPVVFIPRVLTEIHTYDNSWLVGGTTGLVLCKVVYFVEDVTVVVSLLTLLMIAIERYNAISCQFLPDTIPRKRCAVTILSTWTLAFFMNTTSFFTFQISIEEEGPSCQHSWDRLVSNPNKAREIEFLVHTIIALMIPFVIVIAFYAVILIRIKRTPVPGEHTSIGQRRKRKRDRNVLYILLAVVLAFGLCWFPFIVYSYLATYIWMKVDSDMEIPCHMETFGEWALYLAYLNSSVNPVIYFTFCENYRNGFYKLIWPCLSTCNVKQPHEKGTHTYARSRVQVSWYRSGRGVPQNEGDNIHLQVQNQD</sequence>
<evidence type="ECO:0000256" key="4">
    <source>
        <dbReference type="ARBA" id="ARBA00023040"/>
    </source>
</evidence>
<dbReference type="EMBL" id="LSMT01000112">
    <property type="protein sequence ID" value="PFX27063.1"/>
    <property type="molecule type" value="Genomic_DNA"/>
</dbReference>
<evidence type="ECO:0000256" key="6">
    <source>
        <dbReference type="ARBA" id="ARBA00023170"/>
    </source>
</evidence>
<evidence type="ECO:0000313" key="11">
    <source>
        <dbReference type="EMBL" id="PFX27063.1"/>
    </source>
</evidence>
<evidence type="ECO:0000256" key="8">
    <source>
        <dbReference type="RuleBase" id="RU000688"/>
    </source>
</evidence>
<organism evidence="11 12">
    <name type="scientific">Stylophora pistillata</name>
    <name type="common">Smooth cauliflower coral</name>
    <dbReference type="NCBI Taxonomy" id="50429"/>
    <lineage>
        <taxon>Eukaryota</taxon>
        <taxon>Metazoa</taxon>
        <taxon>Cnidaria</taxon>
        <taxon>Anthozoa</taxon>
        <taxon>Hexacorallia</taxon>
        <taxon>Scleractinia</taxon>
        <taxon>Astrocoeniina</taxon>
        <taxon>Pocilloporidae</taxon>
        <taxon>Stylophora</taxon>
    </lineage>
</organism>
<evidence type="ECO:0000256" key="1">
    <source>
        <dbReference type="ARBA" id="ARBA00004141"/>
    </source>
</evidence>
<dbReference type="CDD" id="cd00637">
    <property type="entry name" value="7tm_classA_rhodopsin-like"/>
    <property type="match status" value="1"/>
</dbReference>
<dbReference type="AlphaFoldDB" id="A0A2B4SDD5"/>
<proteinExistence type="inferred from homology"/>
<dbReference type="PROSITE" id="PS50262">
    <property type="entry name" value="G_PROTEIN_RECEP_F1_2"/>
    <property type="match status" value="1"/>
</dbReference>
<feature type="transmembrane region" description="Helical" evidence="9">
    <location>
        <begin position="111"/>
        <end position="132"/>
    </location>
</feature>
<feature type="transmembrane region" description="Helical" evidence="9">
    <location>
        <begin position="419"/>
        <end position="438"/>
    </location>
</feature>
<dbReference type="Gene3D" id="1.20.1070.10">
    <property type="entry name" value="Rhodopsin 7-helix transmembrane proteins"/>
    <property type="match status" value="2"/>
</dbReference>
<feature type="transmembrane region" description="Helical" evidence="9">
    <location>
        <begin position="321"/>
        <end position="345"/>
    </location>
</feature>
<protein>
    <submittedName>
        <fullName evidence="11">Orexin receptor type 2</fullName>
    </submittedName>
</protein>
<dbReference type="InterPro" id="IPR017452">
    <property type="entry name" value="GPCR_Rhodpsn_7TM"/>
</dbReference>
<feature type="domain" description="G-protein coupled receptors family 1 profile" evidence="10">
    <location>
        <begin position="47"/>
        <end position="435"/>
    </location>
</feature>
<evidence type="ECO:0000256" key="7">
    <source>
        <dbReference type="ARBA" id="ARBA00023224"/>
    </source>
</evidence>
<reference evidence="12" key="1">
    <citation type="journal article" date="2017" name="bioRxiv">
        <title>Comparative analysis of the genomes of Stylophora pistillata and Acropora digitifera provides evidence for extensive differences between species of corals.</title>
        <authorList>
            <person name="Voolstra C.R."/>
            <person name="Li Y."/>
            <person name="Liew Y.J."/>
            <person name="Baumgarten S."/>
            <person name="Zoccola D."/>
            <person name="Flot J.-F."/>
            <person name="Tambutte S."/>
            <person name="Allemand D."/>
            <person name="Aranda M."/>
        </authorList>
    </citation>
    <scope>NUCLEOTIDE SEQUENCE [LARGE SCALE GENOMIC DNA]</scope>
</reference>
<evidence type="ECO:0000313" key="12">
    <source>
        <dbReference type="Proteomes" id="UP000225706"/>
    </source>
</evidence>
<keyword evidence="6 8" id="KW-0675">Receptor</keyword>
<gene>
    <name evidence="11" type="primary">HCRTR2</name>
    <name evidence="11" type="ORF">AWC38_SpisGene8281</name>
</gene>
<dbReference type="Proteomes" id="UP000225706">
    <property type="component" value="Unassembled WGS sequence"/>
</dbReference>
<keyword evidence="5 9" id="KW-0472">Membrane</keyword>
<dbReference type="GO" id="GO:0004930">
    <property type="term" value="F:G protein-coupled receptor activity"/>
    <property type="evidence" value="ECO:0007669"/>
    <property type="project" value="UniProtKB-KW"/>
</dbReference>
<keyword evidence="7 8" id="KW-0807">Transducer</keyword>
<dbReference type="PRINTS" id="PR00237">
    <property type="entry name" value="GPCRRHODOPSN"/>
</dbReference>
<comment type="similarity">
    <text evidence="8">Belongs to the G-protein coupled receptor 1 family.</text>
</comment>
<dbReference type="OrthoDB" id="10036964at2759"/>
<evidence type="ECO:0000256" key="5">
    <source>
        <dbReference type="ARBA" id="ARBA00023136"/>
    </source>
</evidence>
<comment type="subcellular location">
    <subcellularLocation>
        <location evidence="1">Membrane</location>
        <topology evidence="1">Multi-pass membrane protein</topology>
    </subcellularLocation>
</comment>
<dbReference type="PANTHER" id="PTHR45695:SF9">
    <property type="entry name" value="LEUCOKININ RECEPTOR"/>
    <property type="match status" value="1"/>
</dbReference>
<keyword evidence="4 8" id="KW-0297">G-protein coupled receptor</keyword>
<feature type="transmembrane region" description="Helical" evidence="9">
    <location>
        <begin position="77"/>
        <end position="99"/>
    </location>
</feature>
<feature type="transmembrane region" description="Helical" evidence="9">
    <location>
        <begin position="371"/>
        <end position="399"/>
    </location>
</feature>
<accession>A0A2B4SDD5</accession>
<feature type="transmembrane region" description="Helical" evidence="9">
    <location>
        <begin position="270"/>
        <end position="291"/>
    </location>
</feature>
<feature type="transmembrane region" description="Helical" evidence="9">
    <location>
        <begin position="228"/>
        <end position="249"/>
    </location>
</feature>
<feature type="transmembrane region" description="Helical" evidence="9">
    <location>
        <begin position="152"/>
        <end position="169"/>
    </location>
</feature>
<evidence type="ECO:0000256" key="3">
    <source>
        <dbReference type="ARBA" id="ARBA00022989"/>
    </source>
</evidence>
<feature type="transmembrane region" description="Helical" evidence="9">
    <location>
        <begin position="35"/>
        <end position="56"/>
    </location>
</feature>
<keyword evidence="12" id="KW-1185">Reference proteome</keyword>
<evidence type="ECO:0000256" key="9">
    <source>
        <dbReference type="SAM" id="Phobius"/>
    </source>
</evidence>
<dbReference type="InterPro" id="IPR000276">
    <property type="entry name" value="GPCR_Rhodpsn"/>
</dbReference>
<comment type="caution">
    <text evidence="11">The sequence shown here is derived from an EMBL/GenBank/DDBJ whole genome shotgun (WGS) entry which is preliminary data.</text>
</comment>
<keyword evidence="2 8" id="KW-0812">Transmembrane</keyword>
<dbReference type="GO" id="GO:0005886">
    <property type="term" value="C:plasma membrane"/>
    <property type="evidence" value="ECO:0007669"/>
    <property type="project" value="TreeGrafter"/>
</dbReference>
<evidence type="ECO:0000259" key="10">
    <source>
        <dbReference type="PROSITE" id="PS50262"/>
    </source>
</evidence>
<evidence type="ECO:0000256" key="2">
    <source>
        <dbReference type="ARBA" id="ARBA00022692"/>
    </source>
</evidence>
<name>A0A2B4SDD5_STYPI</name>
<dbReference type="PROSITE" id="PS00237">
    <property type="entry name" value="G_PROTEIN_RECEP_F1_1"/>
    <property type="match status" value="2"/>
</dbReference>
<dbReference type="SUPFAM" id="SSF81321">
    <property type="entry name" value="Family A G protein-coupled receptor-like"/>
    <property type="match status" value="2"/>
</dbReference>
<dbReference type="Pfam" id="PF00001">
    <property type="entry name" value="7tm_1"/>
    <property type="match status" value="2"/>
</dbReference>
<keyword evidence="3 9" id="KW-1133">Transmembrane helix</keyword>